<dbReference type="InterPro" id="IPR039776">
    <property type="entry name" value="Pds5"/>
</dbReference>
<feature type="compositionally biased region" description="Basic and acidic residues" evidence="8">
    <location>
        <begin position="867"/>
        <end position="876"/>
    </location>
</feature>
<feature type="compositionally biased region" description="Polar residues" evidence="8">
    <location>
        <begin position="314"/>
        <end position="337"/>
    </location>
</feature>
<organism evidence="10 11">
    <name type="scientific">Salvia divinorum</name>
    <name type="common">Maria pastora</name>
    <name type="synonym">Diviner's sage</name>
    <dbReference type="NCBI Taxonomy" id="28513"/>
    <lineage>
        <taxon>Eukaryota</taxon>
        <taxon>Viridiplantae</taxon>
        <taxon>Streptophyta</taxon>
        <taxon>Embryophyta</taxon>
        <taxon>Tracheophyta</taxon>
        <taxon>Spermatophyta</taxon>
        <taxon>Magnoliopsida</taxon>
        <taxon>eudicotyledons</taxon>
        <taxon>Gunneridae</taxon>
        <taxon>Pentapetalae</taxon>
        <taxon>asterids</taxon>
        <taxon>lamiids</taxon>
        <taxon>Lamiales</taxon>
        <taxon>Lamiaceae</taxon>
        <taxon>Nepetoideae</taxon>
        <taxon>Mentheae</taxon>
        <taxon>Salviinae</taxon>
        <taxon>Salvia</taxon>
        <taxon>Salvia subgen. Calosphace</taxon>
    </lineage>
</organism>
<feature type="region of interest" description="Disordered" evidence="8">
    <location>
        <begin position="1"/>
        <end position="23"/>
    </location>
</feature>
<reference evidence="10 11" key="1">
    <citation type="submission" date="2024-06" db="EMBL/GenBank/DDBJ databases">
        <title>A chromosome level genome sequence of Diviner's sage (Salvia divinorum).</title>
        <authorList>
            <person name="Ford S.A."/>
            <person name="Ro D.-K."/>
            <person name="Ness R.W."/>
            <person name="Phillips M.A."/>
        </authorList>
    </citation>
    <scope>NUCLEOTIDE SEQUENCE [LARGE SCALE GENOMIC DNA]</scope>
    <source>
        <strain evidence="10">SAF-2024a</strain>
        <tissue evidence="10">Leaf</tissue>
    </source>
</reference>
<evidence type="ECO:0000313" key="11">
    <source>
        <dbReference type="Proteomes" id="UP001567538"/>
    </source>
</evidence>
<name>A0ABD1HAT8_SALDI</name>
<dbReference type="Pfam" id="PF20168">
    <property type="entry name" value="PDS5"/>
    <property type="match status" value="1"/>
</dbReference>
<keyword evidence="3" id="KW-0227">DNA damage</keyword>
<dbReference type="GO" id="GO:0051301">
    <property type="term" value="P:cell division"/>
    <property type="evidence" value="ECO:0007669"/>
    <property type="project" value="UniProtKB-KW"/>
</dbReference>
<feature type="region of interest" description="Disordered" evidence="8">
    <location>
        <begin position="414"/>
        <end position="802"/>
    </location>
</feature>
<comment type="caution">
    <text evidence="10">The sequence shown here is derived from an EMBL/GenBank/DDBJ whole genome shotgun (WGS) entry which is preliminary data.</text>
</comment>
<proteinExistence type="predicted"/>
<feature type="compositionally biased region" description="Basic and acidic residues" evidence="8">
    <location>
        <begin position="495"/>
        <end position="543"/>
    </location>
</feature>
<evidence type="ECO:0000256" key="3">
    <source>
        <dbReference type="ARBA" id="ARBA00022763"/>
    </source>
</evidence>
<accession>A0ABD1HAT8</accession>
<dbReference type="GO" id="GO:0006281">
    <property type="term" value="P:DNA repair"/>
    <property type="evidence" value="ECO:0007669"/>
    <property type="project" value="UniProtKB-KW"/>
</dbReference>
<evidence type="ECO:0000256" key="7">
    <source>
        <dbReference type="ARBA" id="ARBA00023306"/>
    </source>
</evidence>
<evidence type="ECO:0000259" key="9">
    <source>
        <dbReference type="SMART" id="SM00333"/>
    </source>
</evidence>
<feature type="compositionally biased region" description="Basic and acidic residues" evidence="8">
    <location>
        <begin position="619"/>
        <end position="655"/>
    </location>
</feature>
<dbReference type="SUPFAM" id="SSF48371">
    <property type="entry name" value="ARM repeat"/>
    <property type="match status" value="1"/>
</dbReference>
<dbReference type="GO" id="GO:0005634">
    <property type="term" value="C:nucleus"/>
    <property type="evidence" value="ECO:0007669"/>
    <property type="project" value="UniProtKB-SubCell"/>
</dbReference>
<comment type="subcellular location">
    <subcellularLocation>
        <location evidence="1">Nucleus</location>
    </subcellularLocation>
</comment>
<feature type="compositionally biased region" description="Basic and acidic residues" evidence="8">
    <location>
        <begin position="557"/>
        <end position="604"/>
    </location>
</feature>
<sequence length="1051" mass="114300">MPSLSDKELEERLASAGKSLAQPPSPLEELISILDGVEELLSKVEQSPPKTMQTALNPLTKALVTKALLEHSDIDVKVGVASCISEITRITAPDAPYDDDKMKDVFQLIVSSFESLADISSRSHEKRATILETVAKVRSCVIMLDLECDQMIVDMFQHFLKAIRGYHAESISANMATIMTLVIEESEDISPDLLAPILASLRRNNQDASSFARKLAERVIQNSADKLRPYLRQAVTSSGASFDEYSEVVASVCRENTDTVGHSNESISKNQPVVEEKCTSASPAQDPGTPAAHDDGEGTNYQDKDSTAIRSPKSVVSNGINETGTNKITTEANSSNKVDSEGQLDANSTFKAESDDCDAQEPEKLEAEVEKVQTEAENHDSPDKDVHTSPIEVIPVIAAESLDKGEDRNVEAVTEVSKPVEAHSEVSKPVEAVTEASPAQSGSHPDENLSETEVMETKEEKFVDEEMVSVDTAPKKASAEESISEIKKQRRSGKRQTDDPSDKDKALTEEVASKNDDGCASDSEARTVHQAEEPKDASNKKEYGSALKKQQRSRKKRTDDSSDKDKALTEEVASKNDDGRASDSEARTLDQAEEPKDPSNKKEYGSALKKQQRSRKKRTSSDKDKALTEEVASKNDDGCASDSEARTLDQTEKPKGAINKKVYGSALKKQQHSGKKRTDNSSDKDKALTEEVASKNDDGCASDSEARTLDQAEKPKDASNKKEYGSALKKEDVKKSGRGKSTSEKESPKPSPKKNDGKDTVTPRKSQLKPTKQGGGQEDTPRTSTKRKITPGKEKASDLELGENLVGSKVKVFWPKDKEYYEGVIASFDSGKKKHRVMYNDGDEEILNLKKERWEFLDDVVYNGGQDAEHSSHDTSSDVLVKRKGNMSSETTSKRQKVEGSAKSKQKDTPTKTAKDDGKAESGSKENSQKASKKSADNRSKDQSQKSGGKGQVDSTKASGISKEDVGKNSSQTKQDNLRTPKSKGKTPPGGKTLGSAKSTKSSTSKTKEADQKKEKTPDTAKSSETAAKGKATDSAKSREGESKVGKKRKK</sequence>
<feature type="region of interest" description="Disordered" evidence="8">
    <location>
        <begin position="258"/>
        <end position="390"/>
    </location>
</feature>
<dbReference type="GO" id="GO:0035825">
    <property type="term" value="P:homologous recombination"/>
    <property type="evidence" value="ECO:0007669"/>
    <property type="project" value="UniProtKB-ARBA"/>
</dbReference>
<feature type="compositionally biased region" description="Basic and acidic residues" evidence="8">
    <location>
        <begin position="1"/>
        <end position="13"/>
    </location>
</feature>
<dbReference type="InterPro" id="IPR016024">
    <property type="entry name" value="ARM-type_fold"/>
</dbReference>
<keyword evidence="6" id="KW-0539">Nucleus</keyword>
<feature type="compositionally biased region" description="Polar residues" evidence="8">
    <location>
        <begin position="258"/>
        <end position="271"/>
    </location>
</feature>
<dbReference type="Proteomes" id="UP001567538">
    <property type="component" value="Unassembled WGS sequence"/>
</dbReference>
<feature type="compositionally biased region" description="Basic and acidic residues" evidence="8">
    <location>
        <begin position="1031"/>
        <end position="1045"/>
    </location>
</feature>
<feature type="compositionally biased region" description="Basic and acidic residues" evidence="8">
    <location>
        <begin position="418"/>
        <end position="428"/>
    </location>
</feature>
<evidence type="ECO:0000256" key="4">
    <source>
        <dbReference type="ARBA" id="ARBA00022776"/>
    </source>
</evidence>
<keyword evidence="11" id="KW-1185">Reference proteome</keyword>
<dbReference type="SUPFAM" id="SSF63748">
    <property type="entry name" value="Tudor/PWWP/MBT"/>
    <property type="match status" value="1"/>
</dbReference>
<dbReference type="EMBL" id="JBEAFC010000006">
    <property type="protein sequence ID" value="KAL1552219.1"/>
    <property type="molecule type" value="Genomic_DNA"/>
</dbReference>
<keyword evidence="2" id="KW-0132">Cell division</keyword>
<feature type="compositionally biased region" description="Low complexity" evidence="8">
    <location>
        <begin position="986"/>
        <end position="1005"/>
    </location>
</feature>
<feature type="region of interest" description="Disordered" evidence="8">
    <location>
        <begin position="864"/>
        <end position="1051"/>
    </location>
</feature>
<feature type="compositionally biased region" description="Basic and acidic residues" evidence="8">
    <location>
        <begin position="1006"/>
        <end position="1019"/>
    </location>
</feature>
<dbReference type="PANTHER" id="PTHR12663">
    <property type="entry name" value="ANDROGEN INDUCED INHIBITOR OF PROLIFERATION AS3 / PDS5-RELATED"/>
    <property type="match status" value="1"/>
</dbReference>
<dbReference type="PANTHER" id="PTHR12663:SF3">
    <property type="entry name" value="SISTER CHROMATID COHESION PROTEIN PDS5 HOMOLOG C"/>
    <property type="match status" value="1"/>
</dbReference>
<dbReference type="AlphaFoldDB" id="A0ABD1HAT8"/>
<dbReference type="SMART" id="SM00333">
    <property type="entry name" value="TUDOR"/>
    <property type="match status" value="1"/>
</dbReference>
<feature type="domain" description="Tudor" evidence="9">
    <location>
        <begin position="802"/>
        <end position="860"/>
    </location>
</feature>
<evidence type="ECO:0000256" key="2">
    <source>
        <dbReference type="ARBA" id="ARBA00022618"/>
    </source>
</evidence>
<dbReference type="GO" id="GO:0007064">
    <property type="term" value="P:mitotic sister chromatid cohesion"/>
    <property type="evidence" value="ECO:0007669"/>
    <property type="project" value="UniProtKB-ARBA"/>
</dbReference>
<keyword evidence="7" id="KW-0131">Cell cycle</keyword>
<keyword evidence="4" id="KW-0498">Mitosis</keyword>
<evidence type="ECO:0000256" key="1">
    <source>
        <dbReference type="ARBA" id="ARBA00004123"/>
    </source>
</evidence>
<keyword evidence="5" id="KW-0234">DNA repair</keyword>
<evidence type="ECO:0000256" key="8">
    <source>
        <dbReference type="SAM" id="MobiDB-lite"/>
    </source>
</evidence>
<evidence type="ECO:0000256" key="5">
    <source>
        <dbReference type="ARBA" id="ARBA00023204"/>
    </source>
</evidence>
<gene>
    <name evidence="10" type="ORF">AAHA92_13046</name>
</gene>
<feature type="compositionally biased region" description="Basic and acidic residues" evidence="8">
    <location>
        <begin position="292"/>
        <end position="307"/>
    </location>
</feature>
<feature type="compositionally biased region" description="Basic and acidic residues" evidence="8">
    <location>
        <begin position="676"/>
        <end position="762"/>
    </location>
</feature>
<dbReference type="InterPro" id="IPR002999">
    <property type="entry name" value="Tudor"/>
</dbReference>
<feature type="compositionally biased region" description="Basic and acidic residues" evidence="8">
    <location>
        <begin position="361"/>
        <end position="387"/>
    </location>
</feature>
<evidence type="ECO:0000313" key="10">
    <source>
        <dbReference type="EMBL" id="KAL1552219.1"/>
    </source>
</evidence>
<feature type="compositionally biased region" description="Basic and acidic residues" evidence="8">
    <location>
        <begin position="892"/>
        <end position="944"/>
    </location>
</feature>
<protein>
    <submittedName>
        <fullName evidence="10">Sister chromatid cohesion protein PDS5 C-like isoform X3</fullName>
    </submittedName>
</protein>
<evidence type="ECO:0000256" key="6">
    <source>
        <dbReference type="ARBA" id="ARBA00023242"/>
    </source>
</evidence>
<dbReference type="CDD" id="cd20404">
    <property type="entry name" value="Tudor_Agenet_AtEML-like"/>
    <property type="match status" value="1"/>
</dbReference>
<feature type="compositionally biased region" description="Basic and acidic residues" evidence="8">
    <location>
        <begin position="473"/>
        <end position="487"/>
    </location>
</feature>
<dbReference type="Gene3D" id="2.30.30.140">
    <property type="match status" value="1"/>
</dbReference>